<proteinExistence type="predicted"/>
<dbReference type="RefSeq" id="WP_149499428.1">
    <property type="nucleotide sequence ID" value="NZ_CP141221.1"/>
</dbReference>
<accession>A0ABT7PNL4</accession>
<reference evidence="1 2" key="1">
    <citation type="submission" date="2023-06" db="EMBL/GenBank/DDBJ databases">
        <title>Roseiconus lacunae JC819 isolated from Gulf of Mannar region, Tamil Nadu.</title>
        <authorList>
            <person name="Pk S."/>
            <person name="Ch S."/>
            <person name="Ch V.R."/>
        </authorList>
    </citation>
    <scope>NUCLEOTIDE SEQUENCE [LARGE SCALE GENOMIC DNA]</scope>
    <source>
        <strain evidence="1 2">JC819</strain>
    </source>
</reference>
<sequence length="66" mass="7271">MNRQGLTFNSRKALMNNIGESAGTEIANLISEMASEIDELRRTKVSVTKIVPGAEELQHSQSQARI</sequence>
<evidence type="ECO:0000313" key="1">
    <source>
        <dbReference type="EMBL" id="MDM4018085.1"/>
    </source>
</evidence>
<dbReference type="Proteomes" id="UP001239462">
    <property type="component" value="Unassembled WGS sequence"/>
</dbReference>
<gene>
    <name evidence="1" type="ORF">QTN89_21735</name>
</gene>
<comment type="caution">
    <text evidence="1">The sequence shown here is derived from an EMBL/GenBank/DDBJ whole genome shotgun (WGS) entry which is preliminary data.</text>
</comment>
<protein>
    <submittedName>
        <fullName evidence="1">Uncharacterized protein</fullName>
    </submittedName>
</protein>
<organism evidence="1 2">
    <name type="scientific">Roseiconus lacunae</name>
    <dbReference type="NCBI Taxonomy" id="2605694"/>
    <lineage>
        <taxon>Bacteria</taxon>
        <taxon>Pseudomonadati</taxon>
        <taxon>Planctomycetota</taxon>
        <taxon>Planctomycetia</taxon>
        <taxon>Pirellulales</taxon>
        <taxon>Pirellulaceae</taxon>
        <taxon>Roseiconus</taxon>
    </lineage>
</organism>
<keyword evidence="2" id="KW-1185">Reference proteome</keyword>
<name>A0ABT7PNL4_9BACT</name>
<evidence type="ECO:0000313" key="2">
    <source>
        <dbReference type="Proteomes" id="UP001239462"/>
    </source>
</evidence>
<dbReference type="EMBL" id="JASZZN010000018">
    <property type="protein sequence ID" value="MDM4018085.1"/>
    <property type="molecule type" value="Genomic_DNA"/>
</dbReference>